<gene>
    <name evidence="6" type="ORF">ACFQ0V_11395</name>
</gene>
<protein>
    <recommendedName>
        <fullName evidence="5">Putative 3-methyladenine DNA glycosylase</fullName>
        <ecNumber evidence="5">3.2.2.-</ecNumber>
    </recommendedName>
</protein>
<dbReference type="EMBL" id="JBHTJF010000035">
    <property type="protein sequence ID" value="MFD0944348.1"/>
    <property type="molecule type" value="Genomic_DNA"/>
</dbReference>
<dbReference type="NCBIfam" id="NF002002">
    <property type="entry name" value="PRK00802.1-2"/>
    <property type="match status" value="1"/>
</dbReference>
<reference evidence="7" key="1">
    <citation type="journal article" date="2019" name="Int. J. Syst. Evol. Microbiol.">
        <title>The Global Catalogue of Microorganisms (GCM) 10K type strain sequencing project: providing services to taxonomists for standard genome sequencing and annotation.</title>
        <authorList>
            <consortium name="The Broad Institute Genomics Platform"/>
            <consortium name="The Broad Institute Genome Sequencing Center for Infectious Disease"/>
            <person name="Wu L."/>
            <person name="Ma J."/>
        </authorList>
    </citation>
    <scope>NUCLEOTIDE SEQUENCE [LARGE SCALE GENOMIC DNA]</scope>
    <source>
        <strain evidence="7">CCUG 63563</strain>
    </source>
</reference>
<dbReference type="Gene3D" id="3.10.300.10">
    <property type="entry name" value="Methylpurine-DNA glycosylase (MPG)"/>
    <property type="match status" value="1"/>
</dbReference>
<keyword evidence="4 5" id="KW-0234">DNA repair</keyword>
<evidence type="ECO:0000313" key="7">
    <source>
        <dbReference type="Proteomes" id="UP001596976"/>
    </source>
</evidence>
<dbReference type="InterPro" id="IPR011034">
    <property type="entry name" value="Formyl_transferase-like_C_sf"/>
</dbReference>
<comment type="caution">
    <text evidence="6">The sequence shown here is derived from an EMBL/GenBank/DDBJ whole genome shotgun (WGS) entry which is preliminary data.</text>
</comment>
<evidence type="ECO:0000256" key="5">
    <source>
        <dbReference type="HAMAP-Rule" id="MF_00527"/>
    </source>
</evidence>
<dbReference type="GO" id="GO:0016798">
    <property type="term" value="F:hydrolase activity, acting on glycosyl bonds"/>
    <property type="evidence" value="ECO:0007669"/>
    <property type="project" value="UniProtKB-KW"/>
</dbReference>
<dbReference type="Pfam" id="PF02245">
    <property type="entry name" value="Pur_DNA_glyco"/>
    <property type="match status" value="1"/>
</dbReference>
<dbReference type="HAMAP" id="MF_00527">
    <property type="entry name" value="3MGH"/>
    <property type="match status" value="1"/>
</dbReference>
<dbReference type="EC" id="3.2.2.-" evidence="5"/>
<evidence type="ECO:0000256" key="3">
    <source>
        <dbReference type="ARBA" id="ARBA00022801"/>
    </source>
</evidence>
<evidence type="ECO:0000256" key="1">
    <source>
        <dbReference type="ARBA" id="ARBA00009232"/>
    </source>
</evidence>
<organism evidence="6 7">
    <name type="scientific">Savagea faecisuis</name>
    <dbReference type="NCBI Taxonomy" id="1274803"/>
    <lineage>
        <taxon>Bacteria</taxon>
        <taxon>Bacillati</taxon>
        <taxon>Bacillota</taxon>
        <taxon>Bacilli</taxon>
        <taxon>Bacillales</taxon>
        <taxon>Caryophanaceae</taxon>
        <taxon>Savagea</taxon>
    </lineage>
</organism>
<evidence type="ECO:0000313" key="6">
    <source>
        <dbReference type="EMBL" id="MFD0944348.1"/>
    </source>
</evidence>
<sequence length="194" mass="22005">MLQRSFYERPVIQVARELIGCYLVREIDGEKLIGKIVETEAYAGPLDRAAHSYSNCPTERTKAMFQEAGHAYIYEMHTHALLNVVTGRVGQPHGVLIRAVEPIAGLEIIEQNRATVKRQIDWTNGPGKLTKAFNITKELYGHSLNESPLYIEDSERFVDIARSPRVGIANSGQAAHYPWRFFERNNAYVSAFRK</sequence>
<proteinExistence type="inferred from homology"/>
<accession>A0ABW3GYV5</accession>
<dbReference type="PANTHER" id="PTHR10429">
    <property type="entry name" value="DNA-3-METHYLADENINE GLYCOSYLASE"/>
    <property type="match status" value="1"/>
</dbReference>
<dbReference type="Proteomes" id="UP001596976">
    <property type="component" value="Unassembled WGS sequence"/>
</dbReference>
<dbReference type="NCBIfam" id="TIGR00567">
    <property type="entry name" value="3mg"/>
    <property type="match status" value="1"/>
</dbReference>
<dbReference type="InterPro" id="IPR036995">
    <property type="entry name" value="MPG_sf"/>
</dbReference>
<dbReference type="RefSeq" id="WP_381013590.1">
    <property type="nucleotide sequence ID" value="NZ_JBHTJF010000035.1"/>
</dbReference>
<keyword evidence="7" id="KW-1185">Reference proteome</keyword>
<keyword evidence="6" id="KW-0326">Glycosidase</keyword>
<comment type="similarity">
    <text evidence="1 5">Belongs to the DNA glycosylase MPG family.</text>
</comment>
<name>A0ABW3GYV5_9BACL</name>
<evidence type="ECO:0000256" key="2">
    <source>
        <dbReference type="ARBA" id="ARBA00022763"/>
    </source>
</evidence>
<dbReference type="SUPFAM" id="SSF50486">
    <property type="entry name" value="FMT C-terminal domain-like"/>
    <property type="match status" value="1"/>
</dbReference>
<dbReference type="CDD" id="cd00540">
    <property type="entry name" value="AAG"/>
    <property type="match status" value="1"/>
</dbReference>
<keyword evidence="2 5" id="KW-0227">DNA damage</keyword>
<evidence type="ECO:0000256" key="4">
    <source>
        <dbReference type="ARBA" id="ARBA00023204"/>
    </source>
</evidence>
<dbReference type="PANTHER" id="PTHR10429:SF0">
    <property type="entry name" value="DNA-3-METHYLADENINE GLYCOSYLASE"/>
    <property type="match status" value="1"/>
</dbReference>
<dbReference type="InterPro" id="IPR003180">
    <property type="entry name" value="MPG"/>
</dbReference>
<keyword evidence="3 5" id="KW-0378">Hydrolase</keyword>